<accession>A0A2T2NC45</accession>
<evidence type="ECO:0000313" key="1">
    <source>
        <dbReference type="EMBL" id="PSN62994.1"/>
    </source>
</evidence>
<protein>
    <submittedName>
        <fullName evidence="1">Uncharacterized protein</fullName>
    </submittedName>
</protein>
<dbReference type="AlphaFoldDB" id="A0A2T2NC45"/>
<dbReference type="EMBL" id="KZ678140">
    <property type="protein sequence ID" value="PSN62994.1"/>
    <property type="molecule type" value="Genomic_DNA"/>
</dbReference>
<evidence type="ECO:0000313" key="2">
    <source>
        <dbReference type="Proteomes" id="UP000240883"/>
    </source>
</evidence>
<gene>
    <name evidence="1" type="ORF">BS50DRAFT_576828</name>
</gene>
<name>A0A2T2NC45_CORCC</name>
<proteinExistence type="predicted"/>
<organism evidence="1 2">
    <name type="scientific">Corynespora cassiicola Philippines</name>
    <dbReference type="NCBI Taxonomy" id="1448308"/>
    <lineage>
        <taxon>Eukaryota</taxon>
        <taxon>Fungi</taxon>
        <taxon>Dikarya</taxon>
        <taxon>Ascomycota</taxon>
        <taxon>Pezizomycotina</taxon>
        <taxon>Dothideomycetes</taxon>
        <taxon>Pleosporomycetidae</taxon>
        <taxon>Pleosporales</taxon>
        <taxon>Corynesporascaceae</taxon>
        <taxon>Corynespora</taxon>
    </lineage>
</organism>
<dbReference type="Proteomes" id="UP000240883">
    <property type="component" value="Unassembled WGS sequence"/>
</dbReference>
<reference evidence="1 2" key="1">
    <citation type="journal article" date="2018" name="Front. Microbiol.">
        <title>Genome-Wide Analysis of Corynespora cassiicola Leaf Fall Disease Putative Effectors.</title>
        <authorList>
            <person name="Lopez D."/>
            <person name="Ribeiro S."/>
            <person name="Label P."/>
            <person name="Fumanal B."/>
            <person name="Venisse J.S."/>
            <person name="Kohler A."/>
            <person name="de Oliveira R.R."/>
            <person name="Labutti K."/>
            <person name="Lipzen A."/>
            <person name="Lail K."/>
            <person name="Bauer D."/>
            <person name="Ohm R.A."/>
            <person name="Barry K.W."/>
            <person name="Spatafora J."/>
            <person name="Grigoriev I.V."/>
            <person name="Martin F.M."/>
            <person name="Pujade-Renaud V."/>
        </authorList>
    </citation>
    <scope>NUCLEOTIDE SEQUENCE [LARGE SCALE GENOMIC DNA]</scope>
    <source>
        <strain evidence="1 2">Philippines</strain>
    </source>
</reference>
<sequence>MRARSLLVGESEGEKARLGRLSVRRLGVTVPIQGGDQTRHVRTAVVPTCLLAFLAADARCSRWLTGLPFLARASVCALAASGRGAVGSRCVWLVCRSAAFFRLLWLQGWHRETLGWVGGSVTVSLLPRFKNHRPKGSWRKQCASYDSTDAERMGSDGMGWEDMTRLSNRCGIME</sequence>
<keyword evidence="2" id="KW-1185">Reference proteome</keyword>